<protein>
    <submittedName>
        <fullName evidence="2">Uncharacterized protein</fullName>
    </submittedName>
</protein>
<feature type="compositionally biased region" description="Polar residues" evidence="1">
    <location>
        <begin position="1"/>
        <end position="14"/>
    </location>
</feature>
<dbReference type="EMBL" id="QGMK01000639">
    <property type="protein sequence ID" value="TVY80646.1"/>
    <property type="molecule type" value="Genomic_DNA"/>
</dbReference>
<gene>
    <name evidence="2" type="ORF">LSUE1_G003904</name>
</gene>
<comment type="caution">
    <text evidence="2">The sequence shown here is derived from an EMBL/GenBank/DDBJ whole genome shotgun (WGS) entry which is preliminary data.</text>
</comment>
<feature type="region of interest" description="Disordered" evidence="1">
    <location>
        <begin position="1"/>
        <end position="45"/>
    </location>
</feature>
<dbReference type="Proteomes" id="UP000469558">
    <property type="component" value="Unassembled WGS sequence"/>
</dbReference>
<evidence type="ECO:0000313" key="3">
    <source>
        <dbReference type="Proteomes" id="UP000469558"/>
    </source>
</evidence>
<accession>A0A8T9C5H0</accession>
<dbReference type="AlphaFoldDB" id="A0A8T9C5H0"/>
<proteinExistence type="predicted"/>
<organism evidence="2 3">
    <name type="scientific">Lachnellula suecica</name>
    <dbReference type="NCBI Taxonomy" id="602035"/>
    <lineage>
        <taxon>Eukaryota</taxon>
        <taxon>Fungi</taxon>
        <taxon>Dikarya</taxon>
        <taxon>Ascomycota</taxon>
        <taxon>Pezizomycotina</taxon>
        <taxon>Leotiomycetes</taxon>
        <taxon>Helotiales</taxon>
        <taxon>Lachnaceae</taxon>
        <taxon>Lachnellula</taxon>
    </lineage>
</organism>
<sequence length="248" mass="26397">MDVTSLLNANAMSGTGNGTGCASDAKKNDGSRSIRSRTPWDAGGYSLPIMSSNPAVTAAAMTPPLPAQHTIHCDDSRIDSPSPTHKFSDSRSSLSSFASSIQSTSHSRFSSTSTVSSSYPLNGWEVISPKSTAVDLASPHLSTSAPPSEARSASIAGINESLETLCTIAEHHTTPEDEQQIQHELEADGARTFDLPRPSSPSDAILIKRTAIPTLRLDTSSYDPSRVEPRDICPLCFATFEWKSSTLM</sequence>
<keyword evidence="3" id="KW-1185">Reference proteome</keyword>
<evidence type="ECO:0000256" key="1">
    <source>
        <dbReference type="SAM" id="MobiDB-lite"/>
    </source>
</evidence>
<dbReference type="OrthoDB" id="3559118at2759"/>
<reference evidence="2 3" key="1">
    <citation type="submission" date="2018-05" db="EMBL/GenBank/DDBJ databases">
        <title>Genome sequencing and assembly of the regulated plant pathogen Lachnellula willkommii and related sister species for the development of diagnostic species identification markers.</title>
        <authorList>
            <person name="Giroux E."/>
            <person name="Bilodeau G."/>
        </authorList>
    </citation>
    <scope>NUCLEOTIDE SEQUENCE [LARGE SCALE GENOMIC DNA]</scope>
    <source>
        <strain evidence="2 3">CBS 268.59</strain>
    </source>
</reference>
<feature type="region of interest" description="Disordered" evidence="1">
    <location>
        <begin position="66"/>
        <end position="91"/>
    </location>
</feature>
<name>A0A8T9C5H0_9HELO</name>
<evidence type="ECO:0000313" key="2">
    <source>
        <dbReference type="EMBL" id="TVY80646.1"/>
    </source>
</evidence>